<evidence type="ECO:0000256" key="7">
    <source>
        <dbReference type="ARBA" id="ARBA00022932"/>
    </source>
</evidence>
<dbReference type="InterPro" id="IPR007185">
    <property type="entry name" value="DNA_pol_a/d/e_bsu"/>
</dbReference>
<dbReference type="PANTHER" id="PTHR10416">
    <property type="entry name" value="DNA POLYMERASE DELTA SUBUNIT 2"/>
    <property type="match status" value="1"/>
</dbReference>
<dbReference type="GO" id="GO:0006273">
    <property type="term" value="P:lagging strand elongation"/>
    <property type="evidence" value="ECO:0007669"/>
    <property type="project" value="UniProtKB-ARBA"/>
</dbReference>
<evidence type="ECO:0000256" key="9">
    <source>
        <dbReference type="ARBA" id="ARBA00049244"/>
    </source>
</evidence>
<dbReference type="AlphaFoldDB" id="A0A420J2W4"/>
<dbReference type="EMBL" id="MCBS01018650">
    <property type="protein sequence ID" value="RKF81111.1"/>
    <property type="molecule type" value="Genomic_DNA"/>
</dbReference>
<evidence type="ECO:0000256" key="6">
    <source>
        <dbReference type="ARBA" id="ARBA00022705"/>
    </source>
</evidence>
<reference evidence="13 14" key="1">
    <citation type="journal article" date="2018" name="BMC Genomics">
        <title>Comparative genome analyses reveal sequence features reflecting distinct modes of host-adaptation between dicot and monocot powdery mildew.</title>
        <authorList>
            <person name="Wu Y."/>
            <person name="Ma X."/>
            <person name="Pan Z."/>
            <person name="Kale S.D."/>
            <person name="Song Y."/>
            <person name="King H."/>
            <person name="Zhang Q."/>
            <person name="Presley C."/>
            <person name="Deng X."/>
            <person name="Wei C.I."/>
            <person name="Xiao S."/>
        </authorList>
    </citation>
    <scope>NUCLEOTIDE SEQUENCE [LARGE SCALE GENOMIC DNA]</scope>
    <source>
        <strain evidence="13">UMSG1</strain>
    </source>
</reference>
<feature type="region of interest" description="Disordered" evidence="10">
    <location>
        <begin position="193"/>
        <end position="228"/>
    </location>
</feature>
<dbReference type="Gene3D" id="2.40.50.430">
    <property type="match status" value="1"/>
</dbReference>
<evidence type="ECO:0000259" key="11">
    <source>
        <dbReference type="Pfam" id="PF04042"/>
    </source>
</evidence>
<dbReference type="InterPro" id="IPR024826">
    <property type="entry name" value="DNA_pol_delta/II_ssu"/>
</dbReference>
<evidence type="ECO:0000259" key="12">
    <source>
        <dbReference type="Pfam" id="PF18018"/>
    </source>
</evidence>
<proteinExistence type="inferred from homology"/>
<dbReference type="InterPro" id="IPR040663">
    <property type="entry name" value="DNA_pol_D_N"/>
</dbReference>
<protein>
    <recommendedName>
        <fullName evidence="3">DNA-directed DNA polymerase</fullName>
        <ecNumber evidence="3">2.7.7.7</ecNumber>
    </recommendedName>
</protein>
<gene>
    <name evidence="13" type="ORF">GcM1_186017</name>
</gene>
<comment type="catalytic activity">
    <reaction evidence="9">
        <text>DNA(n) + a 2'-deoxyribonucleoside 5'-triphosphate = DNA(n+1) + diphosphate</text>
        <dbReference type="Rhea" id="RHEA:22508"/>
        <dbReference type="Rhea" id="RHEA-COMP:17339"/>
        <dbReference type="Rhea" id="RHEA-COMP:17340"/>
        <dbReference type="ChEBI" id="CHEBI:33019"/>
        <dbReference type="ChEBI" id="CHEBI:61560"/>
        <dbReference type="ChEBI" id="CHEBI:173112"/>
        <dbReference type="EC" id="2.7.7.7"/>
    </reaction>
</comment>
<dbReference type="GO" id="GO:0003887">
    <property type="term" value="F:DNA-directed DNA polymerase activity"/>
    <property type="evidence" value="ECO:0007669"/>
    <property type="project" value="UniProtKB-KW"/>
</dbReference>
<dbReference type="FunFam" id="3.60.21.50:FF:000006">
    <property type="entry name" value="DNA polymerase delta subunit 2, putative"/>
    <property type="match status" value="1"/>
</dbReference>
<comment type="subcellular location">
    <subcellularLocation>
        <location evidence="1">Nucleus</location>
    </subcellularLocation>
</comment>
<keyword evidence="5" id="KW-0548">Nucleotidyltransferase</keyword>
<comment type="caution">
    <text evidence="13">The sequence shown here is derived from an EMBL/GenBank/DDBJ whole genome shotgun (WGS) entry which is preliminary data.</text>
</comment>
<dbReference type="InterPro" id="IPR041863">
    <property type="entry name" value="PolD2_C"/>
</dbReference>
<dbReference type="PANTHER" id="PTHR10416:SF0">
    <property type="entry name" value="DNA POLYMERASE DELTA SUBUNIT 2"/>
    <property type="match status" value="1"/>
</dbReference>
<accession>A0A420J2W4</accession>
<dbReference type="GO" id="GO:0006281">
    <property type="term" value="P:DNA repair"/>
    <property type="evidence" value="ECO:0007669"/>
    <property type="project" value="UniProtKB-ARBA"/>
</dbReference>
<evidence type="ECO:0000256" key="3">
    <source>
        <dbReference type="ARBA" id="ARBA00012417"/>
    </source>
</evidence>
<evidence type="ECO:0000256" key="1">
    <source>
        <dbReference type="ARBA" id="ARBA00004123"/>
    </source>
</evidence>
<dbReference type="Proteomes" id="UP000285326">
    <property type="component" value="Unassembled WGS sequence"/>
</dbReference>
<feature type="domain" description="DNA polymerase alpha/delta/epsilon subunit B" evidence="11">
    <location>
        <begin position="232"/>
        <end position="466"/>
    </location>
</feature>
<keyword evidence="8" id="KW-0539">Nucleus</keyword>
<dbReference type="FunFam" id="2.40.50.430:FF:000002">
    <property type="entry name" value="DNA polymerase delta subunit"/>
    <property type="match status" value="1"/>
</dbReference>
<dbReference type="Gene3D" id="3.60.21.50">
    <property type="match status" value="1"/>
</dbReference>
<dbReference type="GO" id="GO:0003677">
    <property type="term" value="F:DNA binding"/>
    <property type="evidence" value="ECO:0007669"/>
    <property type="project" value="InterPro"/>
</dbReference>
<dbReference type="CDD" id="cd07387">
    <property type="entry name" value="MPP_PolD2_C"/>
    <property type="match status" value="1"/>
</dbReference>
<dbReference type="Pfam" id="PF18018">
    <property type="entry name" value="DNA_pol_D_N"/>
    <property type="match status" value="1"/>
</dbReference>
<evidence type="ECO:0000313" key="14">
    <source>
        <dbReference type="Proteomes" id="UP000285326"/>
    </source>
</evidence>
<organism evidence="13 14">
    <name type="scientific">Golovinomyces cichoracearum</name>
    <dbReference type="NCBI Taxonomy" id="62708"/>
    <lineage>
        <taxon>Eukaryota</taxon>
        <taxon>Fungi</taxon>
        <taxon>Dikarya</taxon>
        <taxon>Ascomycota</taxon>
        <taxon>Pezizomycotina</taxon>
        <taxon>Leotiomycetes</taxon>
        <taxon>Erysiphales</taxon>
        <taxon>Erysiphaceae</taxon>
        <taxon>Golovinomyces</taxon>
    </lineage>
</organism>
<evidence type="ECO:0000256" key="8">
    <source>
        <dbReference type="ARBA" id="ARBA00023242"/>
    </source>
</evidence>
<evidence type="ECO:0000256" key="4">
    <source>
        <dbReference type="ARBA" id="ARBA00022679"/>
    </source>
</evidence>
<dbReference type="Pfam" id="PF04042">
    <property type="entry name" value="DNA_pol_E_B"/>
    <property type="match status" value="1"/>
</dbReference>
<keyword evidence="6" id="KW-0235">DNA replication</keyword>
<keyword evidence="7" id="KW-0239">DNA-directed DNA polymerase</keyword>
<evidence type="ECO:0000256" key="5">
    <source>
        <dbReference type="ARBA" id="ARBA00022695"/>
    </source>
</evidence>
<comment type="similarity">
    <text evidence="2">Belongs to the DNA polymerase delta/II small subunit family.</text>
</comment>
<evidence type="ECO:0000256" key="10">
    <source>
        <dbReference type="SAM" id="MobiDB-lite"/>
    </source>
</evidence>
<dbReference type="GO" id="GO:0043625">
    <property type="term" value="C:delta DNA polymerase complex"/>
    <property type="evidence" value="ECO:0007669"/>
    <property type="project" value="TreeGrafter"/>
</dbReference>
<feature type="compositionally biased region" description="Basic and acidic residues" evidence="10">
    <location>
        <begin position="193"/>
        <end position="223"/>
    </location>
</feature>
<name>A0A420J2W4_9PEZI</name>
<sequence length="510" mass="56615">MMTAQEEGGSLLRAVSQKRYETISRQSSLYKPHDTFFLKADKQYKQQYGDMYFLRLAKLKPAVDLAASESWDELVIAGESVKKAERVLDVRQGALCWVSGTVYVDMPLKPNILDDIAKDHWASALPPRQKYLSSVGEELVMLEDESGRLRLTGAPLKNQILVTGCVIAVMGTENSNGDFEVVDIKIPDLSPQTERRDVFASKNRNRDQAESIKNDDSQAKDTTEPTSHGKKIAIVSGLGFSGTDADHSVEIQLLVEYLIGEAFDPTIQNSVSQISRLIIAGNSITPDDKNVSHEITSATRKPQKKYGYDSSSYNPTPIAHLDYFLSCLLPSLPVTLIPGATDPANVSLPQQPLHPALFPLSRIYGSPLFPDRSTDEPGWFDPVTNPWDGEIEGWRFLGTGGQNVDDIFKYLESENRLEVLEALCRWRCCAPTAPDTLSSYPFQDDDPFVLDFCPHIFFVGSQPKFETSLIEGPDGQTVRLIAIPKFSETGELVLIDSETLETSIVKFIVT</sequence>
<evidence type="ECO:0000313" key="13">
    <source>
        <dbReference type="EMBL" id="RKF81111.1"/>
    </source>
</evidence>
<evidence type="ECO:0000256" key="2">
    <source>
        <dbReference type="ARBA" id="ARBA00006035"/>
    </source>
</evidence>
<feature type="domain" description="DNA polymerase delta subunit OB-fold" evidence="12">
    <location>
        <begin position="47"/>
        <end position="184"/>
    </location>
</feature>
<dbReference type="EC" id="2.7.7.7" evidence="3"/>
<keyword evidence="4" id="KW-0808">Transferase</keyword>